<sequence>MYTLESKEELSDLVKLFLTTIIEKNKYKYNYGRQANKTLPDLILELPIKRNSDDNPIIDKNRTYSSDGYIPDWDFMEKYIKSLPFGDKISKTGG</sequence>
<comment type="caution">
    <text evidence="1">The sequence shown here is derived from an EMBL/GenBank/DDBJ whole genome shotgun (WGS) entry which is preliminary data.</text>
</comment>
<dbReference type="HOGENOM" id="CLU_2379962_0_0_9"/>
<protein>
    <submittedName>
        <fullName evidence="1">Uncharacterized protein</fullName>
    </submittedName>
</protein>
<evidence type="ECO:0000313" key="2">
    <source>
        <dbReference type="Proteomes" id="UP000005984"/>
    </source>
</evidence>
<reference evidence="1 2" key="1">
    <citation type="submission" date="2008-10" db="EMBL/GenBank/DDBJ databases">
        <authorList>
            <person name="Qin X."/>
            <person name="Bachman B."/>
            <person name="Battles P."/>
            <person name="Bell A."/>
            <person name="Bess C."/>
            <person name="Bickham C."/>
            <person name="Chaboub L."/>
            <person name="Chen D."/>
            <person name="Coyle M."/>
            <person name="Deiros D.R."/>
            <person name="Dinh H."/>
            <person name="Forbes L."/>
            <person name="Fowler G."/>
            <person name="Francisco L."/>
            <person name="Fu Q."/>
            <person name="Gubbala S."/>
            <person name="Hale W."/>
            <person name="Han Y."/>
            <person name="Hemphill L."/>
            <person name="Highlander S.K."/>
            <person name="Hirani K."/>
            <person name="Hogues M."/>
            <person name="Jackson L."/>
            <person name="Jakkamsetti A."/>
            <person name="Javaid M."/>
            <person name="Jiang H."/>
            <person name="Korchina V."/>
            <person name="Kovar C."/>
            <person name="Lara F."/>
            <person name="Lee S."/>
            <person name="Mata R."/>
            <person name="Mathew T."/>
            <person name="Moen C."/>
            <person name="Morales K."/>
            <person name="Munidasa M."/>
            <person name="Nazareth L."/>
            <person name="Ngo R."/>
            <person name="Nguyen L."/>
            <person name="Okwuonu G."/>
            <person name="Ongeri F."/>
            <person name="Patil S."/>
            <person name="Petrosino J."/>
            <person name="Pham C."/>
            <person name="Pham P."/>
            <person name="Pu L.-L."/>
            <person name="Puazo M."/>
            <person name="Raj R."/>
            <person name="Reid J."/>
            <person name="Rouhana J."/>
            <person name="Saada N."/>
            <person name="Shang Y."/>
            <person name="Simmons D."/>
            <person name="Thornton R."/>
            <person name="Warren J."/>
            <person name="Weissenberger G."/>
            <person name="Zhang J."/>
            <person name="Zhang L."/>
            <person name="Zhou C."/>
            <person name="Zhu D."/>
            <person name="Muzny D."/>
            <person name="Worley K."/>
            <person name="Gibbs R."/>
        </authorList>
    </citation>
    <scope>NUCLEOTIDE SEQUENCE [LARGE SCALE GENOMIC DNA]</scope>
    <source>
        <strain evidence="1 2">ATCC 51172</strain>
    </source>
</reference>
<dbReference type="Proteomes" id="UP000005984">
    <property type="component" value="Unassembled WGS sequence"/>
</dbReference>
<dbReference type="EMBL" id="ABYO01000191">
    <property type="protein sequence ID" value="EEI86573.1"/>
    <property type="molecule type" value="Genomic_DNA"/>
</dbReference>
<keyword evidence="2" id="KW-1185">Reference proteome</keyword>
<gene>
    <name evidence="1" type="ORF">HMPREF0072_0831</name>
</gene>
<organism evidence="1 2">
    <name type="scientific">Anaerococcus lactolyticus ATCC 51172</name>
    <dbReference type="NCBI Taxonomy" id="525254"/>
    <lineage>
        <taxon>Bacteria</taxon>
        <taxon>Bacillati</taxon>
        <taxon>Bacillota</taxon>
        <taxon>Tissierellia</taxon>
        <taxon>Tissierellales</taxon>
        <taxon>Peptoniphilaceae</taxon>
        <taxon>Anaerococcus</taxon>
    </lineage>
</organism>
<dbReference type="STRING" id="525254.HMPREF0072_0831"/>
<dbReference type="AlphaFoldDB" id="C2BER1"/>
<evidence type="ECO:0000313" key="1">
    <source>
        <dbReference type="EMBL" id="EEI86573.1"/>
    </source>
</evidence>
<name>C2BER1_9FIRM</name>
<proteinExistence type="predicted"/>
<accession>C2BER1</accession>